<feature type="compositionally biased region" description="Basic and acidic residues" evidence="4">
    <location>
        <begin position="642"/>
        <end position="653"/>
    </location>
</feature>
<evidence type="ECO:0008006" key="7">
    <source>
        <dbReference type="Google" id="ProtNLM"/>
    </source>
</evidence>
<evidence type="ECO:0000256" key="1">
    <source>
        <dbReference type="ARBA" id="ARBA00004604"/>
    </source>
</evidence>
<dbReference type="EMBL" id="JAWIZZ010000023">
    <property type="protein sequence ID" value="KAK5781911.1"/>
    <property type="molecule type" value="Genomic_DNA"/>
</dbReference>
<feature type="compositionally biased region" description="Acidic residues" evidence="4">
    <location>
        <begin position="74"/>
        <end position="101"/>
    </location>
</feature>
<dbReference type="GO" id="GO:0006364">
    <property type="term" value="P:rRNA processing"/>
    <property type="evidence" value="ECO:0007669"/>
    <property type="project" value="InterPro"/>
</dbReference>
<feature type="compositionally biased region" description="Acidic residues" evidence="4">
    <location>
        <begin position="119"/>
        <end position="136"/>
    </location>
</feature>
<evidence type="ECO:0000313" key="5">
    <source>
        <dbReference type="EMBL" id="KAK5781911.1"/>
    </source>
</evidence>
<feature type="compositionally biased region" description="Low complexity" evidence="4">
    <location>
        <begin position="656"/>
        <end position="666"/>
    </location>
</feature>
<reference evidence="6" key="1">
    <citation type="submission" date="2023-07" db="EMBL/GenBank/DDBJ databases">
        <title>A draft genome of Kazachstania heterogenica Y-27499.</title>
        <authorList>
            <person name="Donic C."/>
            <person name="Kralova J.S."/>
            <person name="Fidel L."/>
            <person name="Ben-Dor S."/>
            <person name="Jung S."/>
        </authorList>
    </citation>
    <scope>NUCLEOTIDE SEQUENCE [LARGE SCALE GENOMIC DNA]</scope>
    <source>
        <strain evidence="6">Y27499</strain>
    </source>
</reference>
<dbReference type="InterPro" id="IPR006709">
    <property type="entry name" value="SSU_processome_Utp14"/>
</dbReference>
<feature type="compositionally biased region" description="Acidic residues" evidence="4">
    <location>
        <begin position="169"/>
        <end position="211"/>
    </location>
</feature>
<sequence>MAKRSKSKSKSRSSNRILNAFELAQREVGGSDGDTDGRIQSHSGSKRKGAVVNLLKKVEKGYNGDDGYGSDYGDGNDDDDDFEDEILDSDEALGSDDEYDVMDSKMSQTRRDKQAQGIELDDEEEGGYTSIDEDELMPLSQIWDINTKTSDSEAESSNENDLKLKNDISDEEVSSSNEDEESSSESESESNEENSDENPFDELSEDGEEVELNTITSNLLKETAKAQSKRLENYGAGEENEFSLPTVSLNGNGFSNGKLSLEDMMNVVDDQTVTAQATLIKGESFTAAVPLPQRIQQRHERKAAYEISKKEVNKWKDVVQQNRRADHLYFGNKREFSESTAFTLNQSGAVQSELQSKVAEVLKESNLVDPQKESTFEELATAKMSPEEMKKRTTEMRLMRELMFREERKAKRIKKIKSKSYRRIKKKEMLRNREAASLSDEDNEEREIARAQERMTLKHRANSKWARDMVKHGMTNDVQTREEMEEMLRQGERLKAKIIDRNSDEEDENANMSDLERDTYQEDAQLRDSVGKTGVLNMKFMKNAEAREREANKEALRKLRAVQSGEDMELFDDGNEESGKSGEYVMLNKGRRVYVPGSKEIKQETEAIYENALKEQKIDESRSLVNRLKKINNINGDEIEIREEKDNDDEVKKKSQTQAQKKSASANPWLDESDEEDSTMVKKSTKINIVDKDSSKLVKSSQKISKEMEKQVRKQNAKGKKNNDDELLLDTSDSNTLNIVDPYGGSDDESNKQFMFKQQEIISEAFAGDDVVVDFSEEKKRVAEDEDDKEEDVTLPGWGQWAGAGENPKKKKRKFIKKIKGVVEKEKRKDRHLQNVIINEKMNKKNLKYHASSVPFPYENKEQYERSLRMPLGPEWTSQKTHSRFIKPRILTKPGQVIDPLKQPFQ</sequence>
<evidence type="ECO:0000256" key="4">
    <source>
        <dbReference type="SAM" id="MobiDB-lite"/>
    </source>
</evidence>
<name>A0AAN7W5V5_9SACH</name>
<dbReference type="Proteomes" id="UP001306508">
    <property type="component" value="Unassembled WGS sequence"/>
</dbReference>
<gene>
    <name evidence="5" type="ORF">RI543_000562</name>
</gene>
<feature type="region of interest" description="Disordered" evidence="4">
    <location>
        <begin position="1"/>
        <end position="218"/>
    </location>
</feature>
<dbReference type="GO" id="GO:0032040">
    <property type="term" value="C:small-subunit processome"/>
    <property type="evidence" value="ECO:0007669"/>
    <property type="project" value="InterPro"/>
</dbReference>
<protein>
    <recommendedName>
        <fullName evidence="7">U3 small nucleolar RNA-associated protein 14</fullName>
    </recommendedName>
</protein>
<comment type="subcellular location">
    <subcellularLocation>
        <location evidence="1">Nucleus</location>
        <location evidence="1">Nucleolus</location>
    </subcellularLocation>
</comment>
<feature type="compositionally biased region" description="Basic residues" evidence="4">
    <location>
        <begin position="1"/>
        <end position="13"/>
    </location>
</feature>
<dbReference type="PANTHER" id="PTHR14150">
    <property type="entry name" value="U3 SMALL NUCLEOLAR RNA-ASSOCIATED PROTEIN 14"/>
    <property type="match status" value="1"/>
</dbReference>
<proteinExistence type="predicted"/>
<organism evidence="5 6">
    <name type="scientific">Arxiozyma heterogenica</name>
    <dbReference type="NCBI Taxonomy" id="278026"/>
    <lineage>
        <taxon>Eukaryota</taxon>
        <taxon>Fungi</taxon>
        <taxon>Dikarya</taxon>
        <taxon>Ascomycota</taxon>
        <taxon>Saccharomycotina</taxon>
        <taxon>Saccharomycetes</taxon>
        <taxon>Saccharomycetales</taxon>
        <taxon>Saccharomycetaceae</taxon>
        <taxon>Arxiozyma</taxon>
    </lineage>
</organism>
<feature type="compositionally biased region" description="Acidic residues" evidence="4">
    <location>
        <begin position="784"/>
        <end position="793"/>
    </location>
</feature>
<evidence type="ECO:0000256" key="3">
    <source>
        <dbReference type="ARBA" id="ARBA00023242"/>
    </source>
</evidence>
<keyword evidence="2" id="KW-0597">Phosphoprotein</keyword>
<feature type="region of interest" description="Disordered" evidence="4">
    <location>
        <begin position="642"/>
        <end position="754"/>
    </location>
</feature>
<keyword evidence="6" id="KW-1185">Reference proteome</keyword>
<dbReference type="AlphaFoldDB" id="A0AAN7W5V5"/>
<dbReference type="Pfam" id="PF04615">
    <property type="entry name" value="Utp14"/>
    <property type="match status" value="1"/>
</dbReference>
<dbReference type="PANTHER" id="PTHR14150:SF12">
    <property type="entry name" value="U3 SMALL NUCLEOLAR RNA-ASSOCIATED PROTEIN 14 HOMOLOG A"/>
    <property type="match status" value="1"/>
</dbReference>
<evidence type="ECO:0000256" key="2">
    <source>
        <dbReference type="ARBA" id="ARBA00022553"/>
    </source>
</evidence>
<feature type="region of interest" description="Disordered" evidence="4">
    <location>
        <begin position="780"/>
        <end position="812"/>
    </location>
</feature>
<evidence type="ECO:0000313" key="6">
    <source>
        <dbReference type="Proteomes" id="UP001306508"/>
    </source>
</evidence>
<accession>A0AAN7W5V5</accession>
<keyword evidence="3" id="KW-0539">Nucleus</keyword>
<comment type="caution">
    <text evidence="5">The sequence shown here is derived from an EMBL/GenBank/DDBJ whole genome shotgun (WGS) entry which is preliminary data.</text>
</comment>